<keyword evidence="2" id="KW-1185">Reference proteome</keyword>
<dbReference type="InterPro" id="IPR011726">
    <property type="entry name" value="KdpF"/>
</dbReference>
<dbReference type="GO" id="GO:0008556">
    <property type="term" value="F:P-type potassium transmembrane transporter activity"/>
    <property type="evidence" value="ECO:0007669"/>
    <property type="project" value="InterPro"/>
</dbReference>
<sequence>MMTLLFFLALAVFGYLVYVLLRPEKF</sequence>
<protein>
    <submittedName>
        <fullName evidence="1">K(+)-transporting ATPase subunit F</fullName>
    </submittedName>
</protein>
<accession>A0A7G7GFA9</accession>
<dbReference type="Pfam" id="PF09604">
    <property type="entry name" value="Potass_KdpF"/>
    <property type="match status" value="1"/>
</dbReference>
<dbReference type="Proteomes" id="UP000515237">
    <property type="component" value="Chromosome"/>
</dbReference>
<name>A0A7G7GFA9_9BACT</name>
<dbReference type="KEGG" id="aswu:HUW51_14105"/>
<dbReference type="NCBIfam" id="TIGR02115">
    <property type="entry name" value="potass_kdpF"/>
    <property type="match status" value="1"/>
</dbReference>
<dbReference type="GO" id="GO:0005886">
    <property type="term" value="C:plasma membrane"/>
    <property type="evidence" value="ECO:0007669"/>
    <property type="project" value="InterPro"/>
</dbReference>
<proteinExistence type="predicted"/>
<dbReference type="EMBL" id="CP055156">
    <property type="protein sequence ID" value="QNF35843.1"/>
    <property type="molecule type" value="Genomic_DNA"/>
</dbReference>
<dbReference type="AlphaFoldDB" id="A0A7G7GFA9"/>
<evidence type="ECO:0000313" key="1">
    <source>
        <dbReference type="EMBL" id="QNF35843.1"/>
    </source>
</evidence>
<evidence type="ECO:0000313" key="2">
    <source>
        <dbReference type="Proteomes" id="UP000515237"/>
    </source>
</evidence>
<reference evidence="1 2" key="1">
    <citation type="journal article" date="2018" name="Int. J. Syst. Evol. Microbiol.">
        <title>Adhaeribacter swui sp. nov., isolated from wet mud.</title>
        <authorList>
            <person name="Kim D.U."/>
            <person name="Kim K.W."/>
            <person name="Kang M.S."/>
            <person name="Kim J.Y."/>
            <person name="Jang J.H."/>
            <person name="Kim M.K."/>
        </authorList>
    </citation>
    <scope>NUCLEOTIDE SEQUENCE [LARGE SCALE GENOMIC DNA]</scope>
    <source>
        <strain evidence="1 2">KCTC 52873</strain>
    </source>
</reference>
<gene>
    <name evidence="1" type="primary">kdpF</name>
    <name evidence="1" type="ORF">HUW51_14105</name>
</gene>
<organism evidence="1 2">
    <name type="scientific">Adhaeribacter swui</name>
    <dbReference type="NCBI Taxonomy" id="2086471"/>
    <lineage>
        <taxon>Bacteria</taxon>
        <taxon>Pseudomonadati</taxon>
        <taxon>Bacteroidota</taxon>
        <taxon>Cytophagia</taxon>
        <taxon>Cytophagales</taxon>
        <taxon>Hymenobacteraceae</taxon>
        <taxon>Adhaeribacter</taxon>
    </lineage>
</organism>